<protein>
    <submittedName>
        <fullName evidence="2">PIN domain-containing protein</fullName>
    </submittedName>
</protein>
<reference evidence="2 3" key="2">
    <citation type="journal article" date="2024" name="Int. J. Syst. Evol. Microbiol.">
        <title>Promethearchaeum syntrophicum gen. nov., sp. nov., an anaerobic, obligately syntrophic archaeon, the first isolate of the lineage 'Asgard' archaea, and proposal of the new archaeal phylum Promethearchaeota phyl. nov. and kingdom Promethearchaeati regn. nov.</title>
        <authorList>
            <person name="Imachi H."/>
            <person name="Nobu M.K."/>
            <person name="Kato S."/>
            <person name="Takaki Y."/>
            <person name="Miyazaki M."/>
            <person name="Miyata M."/>
            <person name="Ogawara M."/>
            <person name="Saito Y."/>
            <person name="Sakai S."/>
            <person name="Tahara Y.O."/>
            <person name="Takano Y."/>
            <person name="Tasumi E."/>
            <person name="Uematsu K."/>
            <person name="Yoshimura T."/>
            <person name="Itoh T."/>
            <person name="Ohkuma M."/>
            <person name="Takai K."/>
        </authorList>
    </citation>
    <scope>NUCLEOTIDE SEQUENCE [LARGE SCALE GENOMIC DNA]</scope>
    <source>
        <strain evidence="2 3">MK-D1</strain>
    </source>
</reference>
<gene>
    <name evidence="2" type="ORF">DSAG12_02353</name>
</gene>
<dbReference type="AlphaFoldDB" id="A0A5B9DCN6"/>
<dbReference type="Gene3D" id="3.40.50.1010">
    <property type="entry name" value="5'-nuclease"/>
    <property type="match status" value="1"/>
</dbReference>
<dbReference type="OrthoDB" id="145945at2157"/>
<dbReference type="KEGG" id="psyt:DSAG12_02353"/>
<feature type="domain" description="PIN" evidence="1">
    <location>
        <begin position="5"/>
        <end position="128"/>
    </location>
</feature>
<dbReference type="GeneID" id="41330341"/>
<sequence>MNYKYVLDSFAWVEYAIGSNMGEFVEFLLNNADCFTPTIVIAELSDKFHRENQLKDWMLLYKFIKNATQTIPLSDNLAFQSGQQKTKLRENQHTGEKKIGLADAIIYQTSLNQEAKLVSGDDHFRNIKNVLYLKNMAKIKQEMKKIKEFKLRNNH</sequence>
<dbReference type="SUPFAM" id="SSF88723">
    <property type="entry name" value="PIN domain-like"/>
    <property type="match status" value="1"/>
</dbReference>
<dbReference type="Proteomes" id="UP000321408">
    <property type="component" value="Chromosome"/>
</dbReference>
<evidence type="ECO:0000259" key="1">
    <source>
        <dbReference type="Pfam" id="PF01850"/>
    </source>
</evidence>
<keyword evidence="3" id="KW-1185">Reference proteome</keyword>
<dbReference type="RefSeq" id="WP_162306691.1">
    <property type="nucleotide sequence ID" value="NZ_CP042905.2"/>
</dbReference>
<organism evidence="2 3">
    <name type="scientific">Promethearchaeum syntrophicum</name>
    <dbReference type="NCBI Taxonomy" id="2594042"/>
    <lineage>
        <taxon>Archaea</taxon>
        <taxon>Promethearchaeati</taxon>
        <taxon>Promethearchaeota</taxon>
        <taxon>Promethearchaeia</taxon>
        <taxon>Promethearchaeales</taxon>
        <taxon>Promethearchaeaceae</taxon>
        <taxon>Promethearchaeum</taxon>
    </lineage>
</organism>
<reference evidence="2 3" key="1">
    <citation type="journal article" date="2020" name="Nature">
        <title>Isolation of an archaeon at the prokaryote-eukaryote interface.</title>
        <authorList>
            <person name="Imachi H."/>
            <person name="Nobu M.K."/>
            <person name="Nakahara N."/>
            <person name="Morono Y."/>
            <person name="Ogawara M."/>
            <person name="Takaki Y."/>
            <person name="Takano Y."/>
            <person name="Uematsu K."/>
            <person name="Ikuta T."/>
            <person name="Ito M."/>
            <person name="Matsui Y."/>
            <person name="Miyazaki M."/>
            <person name="Murata K."/>
            <person name="Saito Y."/>
            <person name="Sakai S."/>
            <person name="Song C."/>
            <person name="Tasumi E."/>
            <person name="Yamanaka Y."/>
            <person name="Yamaguchi T."/>
            <person name="Kamagata Y."/>
            <person name="Tamaki H."/>
            <person name="Takai K."/>
        </authorList>
    </citation>
    <scope>NUCLEOTIDE SEQUENCE [LARGE SCALE GENOMIC DNA]</scope>
    <source>
        <strain evidence="2 3">MK-D1</strain>
    </source>
</reference>
<proteinExistence type="predicted"/>
<evidence type="ECO:0000313" key="3">
    <source>
        <dbReference type="Proteomes" id="UP000321408"/>
    </source>
</evidence>
<evidence type="ECO:0000313" key="2">
    <source>
        <dbReference type="EMBL" id="QEE16523.1"/>
    </source>
</evidence>
<accession>A0A5B9DCN6</accession>
<dbReference type="EMBL" id="CP042905">
    <property type="protein sequence ID" value="QEE16523.1"/>
    <property type="molecule type" value="Genomic_DNA"/>
</dbReference>
<name>A0A5B9DCN6_9ARCH</name>
<dbReference type="InterPro" id="IPR029060">
    <property type="entry name" value="PIN-like_dom_sf"/>
</dbReference>
<dbReference type="InterPro" id="IPR002716">
    <property type="entry name" value="PIN_dom"/>
</dbReference>
<dbReference type="Pfam" id="PF01850">
    <property type="entry name" value="PIN"/>
    <property type="match status" value="1"/>
</dbReference>